<dbReference type="InterPro" id="IPR011500">
    <property type="entry name" value="GPCR_3_9-Cys_dom"/>
</dbReference>
<dbReference type="InParanoid" id="L9KTF6"/>
<dbReference type="InterPro" id="IPR001828">
    <property type="entry name" value="ANF_lig-bd_rcpt"/>
</dbReference>
<keyword evidence="3" id="KW-1003">Cell membrane</keyword>
<evidence type="ECO:0000256" key="10">
    <source>
        <dbReference type="ARBA" id="ARBA00023180"/>
    </source>
</evidence>
<evidence type="ECO:0000256" key="8">
    <source>
        <dbReference type="ARBA" id="ARBA00023136"/>
    </source>
</evidence>
<dbReference type="InterPro" id="IPR028082">
    <property type="entry name" value="Peripla_BP_I"/>
</dbReference>
<dbReference type="FunFam" id="3.40.50.2300:FF:000024">
    <property type="entry name" value="Vomeronasal 2, receptor 73"/>
    <property type="match status" value="1"/>
</dbReference>
<keyword evidence="7" id="KW-0297">G-protein coupled receptor</keyword>
<feature type="non-terminal residue" evidence="15">
    <location>
        <position position="1"/>
    </location>
</feature>
<dbReference type="PANTHER" id="PTHR24061">
    <property type="entry name" value="CALCIUM-SENSING RECEPTOR-RELATED"/>
    <property type="match status" value="1"/>
</dbReference>
<dbReference type="Pfam" id="PF01094">
    <property type="entry name" value="ANF_receptor"/>
    <property type="match status" value="1"/>
</dbReference>
<evidence type="ECO:0000259" key="14">
    <source>
        <dbReference type="PROSITE" id="PS50259"/>
    </source>
</evidence>
<evidence type="ECO:0000256" key="7">
    <source>
        <dbReference type="ARBA" id="ARBA00023040"/>
    </source>
</evidence>
<evidence type="ECO:0000313" key="16">
    <source>
        <dbReference type="Proteomes" id="UP000011518"/>
    </source>
</evidence>
<dbReference type="Pfam" id="PF07562">
    <property type="entry name" value="NCD3G"/>
    <property type="match status" value="1"/>
</dbReference>
<feature type="transmembrane region" description="Helical" evidence="12">
    <location>
        <begin position="725"/>
        <end position="745"/>
    </location>
</feature>
<name>L9KTF6_TUPCH</name>
<evidence type="ECO:0000256" key="5">
    <source>
        <dbReference type="ARBA" id="ARBA00022729"/>
    </source>
</evidence>
<keyword evidence="11" id="KW-0807">Transducer</keyword>
<dbReference type="PANTHER" id="PTHR24061:SF545">
    <property type="entry name" value="VOMERONASAL 2, RECEPTOR 118-RELATED"/>
    <property type="match status" value="1"/>
</dbReference>
<keyword evidence="9 15" id="KW-0675">Receptor</keyword>
<dbReference type="InterPro" id="IPR038550">
    <property type="entry name" value="GPCR_3_9-Cys_sf"/>
</dbReference>
<dbReference type="FunFam" id="2.10.50.30:FF:000002">
    <property type="entry name" value="Vomeronasal 2 receptor, h1"/>
    <property type="match status" value="1"/>
</dbReference>
<feature type="transmembrane region" description="Helical" evidence="12">
    <location>
        <begin position="601"/>
        <end position="625"/>
    </location>
</feature>
<evidence type="ECO:0000256" key="12">
    <source>
        <dbReference type="SAM" id="Phobius"/>
    </source>
</evidence>
<comment type="similarity">
    <text evidence="2">Belongs to the G-protein coupled receptor 3 family.</text>
</comment>
<keyword evidence="8 12" id="KW-0472">Membrane</keyword>
<feature type="transmembrane region" description="Helical" evidence="12">
    <location>
        <begin position="531"/>
        <end position="554"/>
    </location>
</feature>
<protein>
    <submittedName>
        <fullName evidence="15">Vomeronasal type-2 receptor 26</fullName>
    </submittedName>
</protein>
<dbReference type="AlphaFoldDB" id="L9KTF6"/>
<keyword evidence="16" id="KW-1185">Reference proteome</keyword>
<dbReference type="Gene3D" id="3.40.50.2300">
    <property type="match status" value="2"/>
</dbReference>
<evidence type="ECO:0000256" key="2">
    <source>
        <dbReference type="ARBA" id="ARBA00007242"/>
    </source>
</evidence>
<gene>
    <name evidence="15" type="ORF">TREES_T100003997</name>
</gene>
<feature type="transmembrane region" description="Helical" evidence="12">
    <location>
        <begin position="566"/>
        <end position="589"/>
    </location>
</feature>
<dbReference type="SUPFAM" id="SSF53822">
    <property type="entry name" value="Periplasmic binding protein-like I"/>
    <property type="match status" value="1"/>
</dbReference>
<dbReference type="Proteomes" id="UP000011518">
    <property type="component" value="Unassembled WGS sequence"/>
</dbReference>
<evidence type="ECO:0000256" key="11">
    <source>
        <dbReference type="ARBA" id="ARBA00023224"/>
    </source>
</evidence>
<evidence type="ECO:0000256" key="9">
    <source>
        <dbReference type="ARBA" id="ARBA00023170"/>
    </source>
</evidence>
<dbReference type="InterPro" id="IPR000068">
    <property type="entry name" value="GPCR_3_Ca_sens_rcpt-rel"/>
</dbReference>
<keyword evidence="4 12" id="KW-0812">Transmembrane</keyword>
<keyword evidence="5 13" id="KW-0732">Signal</keyword>
<organism evidence="15 16">
    <name type="scientific">Tupaia chinensis</name>
    <name type="common">Chinese tree shrew</name>
    <name type="synonym">Tupaia belangeri chinensis</name>
    <dbReference type="NCBI Taxonomy" id="246437"/>
    <lineage>
        <taxon>Eukaryota</taxon>
        <taxon>Metazoa</taxon>
        <taxon>Chordata</taxon>
        <taxon>Craniata</taxon>
        <taxon>Vertebrata</taxon>
        <taxon>Euteleostomi</taxon>
        <taxon>Mammalia</taxon>
        <taxon>Eutheria</taxon>
        <taxon>Euarchontoglires</taxon>
        <taxon>Scandentia</taxon>
        <taxon>Tupaiidae</taxon>
        <taxon>Tupaia</taxon>
    </lineage>
</organism>
<sequence length="797" mass="89835">FLLLFLLFRWQWNNYQYLLAFLFAIEEINKSPNLLPNLSLGYDLYNAIPSYQRTLESALFLLSAGNQTLPNYNCQSQKQSLAIIAGNVPTFSAQIGTLLELYKNPQVTYGPFDPILNDKDQFPSVYQMATKDSSLAHGIIGLLLHFGWTWVALYVSSDMHGEQFLHDLNTKMTEKDICVAFAERLPPTVGSYTARDFTFLTRIRISSANVYIILGDEGSVWSLGIVKEFYLILGKVWIMRNLHPYQWDGILATMFNMPYFFHGSLLFSNQKRKISGFKQFLKTVNPSQYPEDFYLTKVWISFFNCSLAGSLCGKLRECPPNSSLELMPSYMDLMTVSDSSYFIYNAVYVVAQVLHKMLLQKIEMRSPGDADQPILLPWQLHPFLRKSQLINSAGNNMTLDEKRKYVTQYDIQNLVNFPNDSWLLVKVGDFFYKTRHDQGLVVNEEMIKWPVSFKKTPESVCSQSCVPGFQKIHQEGRPVCCFICVSCTDRDISNQTDAEQCIQCPAEEYPNTERTHCLPKPVIFLAFEDSLGMALACMALCFSVATAAVLGVFLKHQDTPIVKANNQPLSFILLISLLLCFLCSLLFIGHPNTATCILQHVTFGLVFTVAVSTILAKTITVILAFKAMKPGRIMRRLLLSGASNSVVPICSLIQVIICGIWLGTSPPFVDIDSHTEPRNLIIMCNKGSVTAFYCVLGYLGFLALGSFTVAFQARNLPDTFNETRFLTFSMLVFCSVWVTFLPVYHSTKGKLMVVVEVFSILASSAGLLGCIFAPKCFIILIRPDKNCSKGLRKHKGF</sequence>
<dbReference type="InterPro" id="IPR004073">
    <property type="entry name" value="GPCR_3_vmron_rcpt_2"/>
</dbReference>
<dbReference type="PRINTS" id="PR00248">
    <property type="entry name" value="GPCRMGR"/>
</dbReference>
<dbReference type="GO" id="GO:0004930">
    <property type="term" value="F:G protein-coupled receptor activity"/>
    <property type="evidence" value="ECO:0007669"/>
    <property type="project" value="UniProtKB-KW"/>
</dbReference>
<dbReference type="PROSITE" id="PS50259">
    <property type="entry name" value="G_PROTEIN_RECEP_F3_4"/>
    <property type="match status" value="1"/>
</dbReference>
<feature type="signal peptide" evidence="13">
    <location>
        <begin position="1"/>
        <end position="20"/>
    </location>
</feature>
<proteinExistence type="inferred from homology"/>
<feature type="transmembrane region" description="Helical" evidence="12">
    <location>
        <begin position="690"/>
        <end position="713"/>
    </location>
</feature>
<dbReference type="InterPro" id="IPR000337">
    <property type="entry name" value="GPCR_3"/>
</dbReference>
<dbReference type="PRINTS" id="PR01535">
    <property type="entry name" value="VOMERONASL2R"/>
</dbReference>
<comment type="subcellular location">
    <subcellularLocation>
        <location evidence="1">Cell membrane</location>
        <topology evidence="1">Multi-pass membrane protein</topology>
    </subcellularLocation>
</comment>
<evidence type="ECO:0000256" key="1">
    <source>
        <dbReference type="ARBA" id="ARBA00004651"/>
    </source>
</evidence>
<dbReference type="CDD" id="cd06365">
    <property type="entry name" value="PBP1_pheromone_receptor"/>
    <property type="match status" value="1"/>
</dbReference>
<evidence type="ECO:0000256" key="6">
    <source>
        <dbReference type="ARBA" id="ARBA00022989"/>
    </source>
</evidence>
<dbReference type="CDD" id="cd15283">
    <property type="entry name" value="7tmC_V2R_pheromone"/>
    <property type="match status" value="1"/>
</dbReference>
<feature type="domain" description="G-protein coupled receptors family 3 profile" evidence="14">
    <location>
        <begin position="531"/>
        <end position="795"/>
    </location>
</feature>
<feature type="transmembrane region" description="Helical" evidence="12">
    <location>
        <begin position="637"/>
        <end position="662"/>
    </location>
</feature>
<evidence type="ECO:0000313" key="15">
    <source>
        <dbReference type="EMBL" id="ELW65774.1"/>
    </source>
</evidence>
<dbReference type="Gene3D" id="2.10.50.30">
    <property type="entry name" value="GPCR, family 3, nine cysteines domain"/>
    <property type="match status" value="1"/>
</dbReference>
<feature type="transmembrane region" description="Helical" evidence="12">
    <location>
        <begin position="757"/>
        <end position="781"/>
    </location>
</feature>
<dbReference type="Pfam" id="PF00003">
    <property type="entry name" value="7tm_3"/>
    <property type="match status" value="1"/>
</dbReference>
<dbReference type="InterPro" id="IPR017978">
    <property type="entry name" value="GPCR_3_C"/>
</dbReference>
<evidence type="ECO:0000256" key="3">
    <source>
        <dbReference type="ARBA" id="ARBA00022475"/>
    </source>
</evidence>
<evidence type="ECO:0000256" key="13">
    <source>
        <dbReference type="SAM" id="SignalP"/>
    </source>
</evidence>
<reference evidence="16" key="2">
    <citation type="journal article" date="2013" name="Nat. Commun.">
        <title>Genome of the Chinese tree shrew.</title>
        <authorList>
            <person name="Fan Y."/>
            <person name="Huang Z.Y."/>
            <person name="Cao C.C."/>
            <person name="Chen C.S."/>
            <person name="Chen Y.X."/>
            <person name="Fan D.D."/>
            <person name="He J."/>
            <person name="Hou H.L."/>
            <person name="Hu L."/>
            <person name="Hu X.T."/>
            <person name="Jiang X.T."/>
            <person name="Lai R."/>
            <person name="Lang Y.S."/>
            <person name="Liang B."/>
            <person name="Liao S.G."/>
            <person name="Mu D."/>
            <person name="Ma Y.Y."/>
            <person name="Niu Y.Y."/>
            <person name="Sun X.Q."/>
            <person name="Xia J.Q."/>
            <person name="Xiao J."/>
            <person name="Xiong Z.Q."/>
            <person name="Xu L."/>
            <person name="Yang L."/>
            <person name="Zhang Y."/>
            <person name="Zhao W."/>
            <person name="Zhao X.D."/>
            <person name="Zheng Y.T."/>
            <person name="Zhou J.M."/>
            <person name="Zhu Y.B."/>
            <person name="Zhang G.J."/>
            <person name="Wang J."/>
            <person name="Yao Y.G."/>
        </authorList>
    </citation>
    <scope>NUCLEOTIDE SEQUENCE [LARGE SCALE GENOMIC DNA]</scope>
</reference>
<dbReference type="eggNOG" id="KOG1056">
    <property type="taxonomic scope" value="Eukaryota"/>
</dbReference>
<keyword evidence="10" id="KW-0325">Glycoprotein</keyword>
<keyword evidence="6 12" id="KW-1133">Transmembrane helix</keyword>
<reference evidence="16" key="1">
    <citation type="submission" date="2012-07" db="EMBL/GenBank/DDBJ databases">
        <title>Genome of the Chinese tree shrew, a rising model animal genetically related to primates.</title>
        <authorList>
            <person name="Zhang G."/>
            <person name="Fan Y."/>
            <person name="Yao Y."/>
            <person name="Huang Z."/>
        </authorList>
    </citation>
    <scope>NUCLEOTIDE SEQUENCE [LARGE SCALE GENOMIC DNA]</scope>
</reference>
<evidence type="ECO:0000256" key="4">
    <source>
        <dbReference type="ARBA" id="ARBA00022692"/>
    </source>
</evidence>
<accession>L9KTF6</accession>
<feature type="chain" id="PRO_5003999731" evidence="13">
    <location>
        <begin position="21"/>
        <end position="797"/>
    </location>
</feature>
<dbReference type="EMBL" id="KB320675">
    <property type="protein sequence ID" value="ELW65774.1"/>
    <property type="molecule type" value="Genomic_DNA"/>
</dbReference>
<dbReference type="GO" id="GO:0005886">
    <property type="term" value="C:plasma membrane"/>
    <property type="evidence" value="ECO:0007669"/>
    <property type="project" value="UniProtKB-SubCell"/>
</dbReference>